<feature type="domain" description="Fungal lipase-type" evidence="2">
    <location>
        <begin position="625"/>
        <end position="725"/>
    </location>
</feature>
<evidence type="ECO:0000259" key="2">
    <source>
        <dbReference type="Pfam" id="PF01764"/>
    </source>
</evidence>
<dbReference type="Pfam" id="PF01764">
    <property type="entry name" value="Lipase_3"/>
    <property type="match status" value="1"/>
</dbReference>
<dbReference type="EMBL" id="CAMXCT020006836">
    <property type="protein sequence ID" value="CAL1174224.1"/>
    <property type="molecule type" value="Genomic_DNA"/>
</dbReference>
<feature type="transmembrane region" description="Helical" evidence="1">
    <location>
        <begin position="12"/>
        <end position="36"/>
    </location>
</feature>
<feature type="transmembrane region" description="Helical" evidence="1">
    <location>
        <begin position="48"/>
        <end position="69"/>
    </location>
</feature>
<evidence type="ECO:0000313" key="3">
    <source>
        <dbReference type="EMBL" id="CAI4020849.1"/>
    </source>
</evidence>
<dbReference type="EMBL" id="CAMXCT010006836">
    <property type="protein sequence ID" value="CAI4020849.1"/>
    <property type="molecule type" value="Genomic_DNA"/>
</dbReference>
<dbReference type="Gene3D" id="3.40.50.1820">
    <property type="entry name" value="alpha/beta hydrolase"/>
    <property type="match status" value="1"/>
</dbReference>
<organism evidence="3">
    <name type="scientific">Cladocopium goreaui</name>
    <dbReference type="NCBI Taxonomy" id="2562237"/>
    <lineage>
        <taxon>Eukaryota</taxon>
        <taxon>Sar</taxon>
        <taxon>Alveolata</taxon>
        <taxon>Dinophyceae</taxon>
        <taxon>Suessiales</taxon>
        <taxon>Symbiodiniaceae</taxon>
        <taxon>Cladocopium</taxon>
    </lineage>
</organism>
<keyword evidence="1" id="KW-0472">Membrane</keyword>
<dbReference type="AlphaFoldDB" id="A0A9P1GTL4"/>
<reference evidence="4" key="2">
    <citation type="submission" date="2024-04" db="EMBL/GenBank/DDBJ databases">
        <authorList>
            <person name="Chen Y."/>
            <person name="Shah S."/>
            <person name="Dougan E. K."/>
            <person name="Thang M."/>
            <person name="Chan C."/>
        </authorList>
    </citation>
    <scope>NUCLEOTIDE SEQUENCE [LARGE SCALE GENOMIC DNA]</scope>
</reference>
<keyword evidence="1" id="KW-1133">Transmembrane helix</keyword>
<feature type="transmembrane region" description="Helical" evidence="1">
    <location>
        <begin position="266"/>
        <end position="284"/>
    </location>
</feature>
<proteinExistence type="predicted"/>
<sequence length="837" mass="93489">MALSYSYFLFFLRVYHVWCMVLGLFMALTVVMQVGLTMYIDFMSSKWVYPYGPGLALLAACLNSILLLIGGTKLCYSAVWLMQDAWREDSFLAFRSLLLCRPLHNQLGVPLKERHSLDRKDLFLQLAICVPLDVVPLVFGLWGNSECFACLALMCFLEVLLFWFLEVVDDFRCKKRAIQKLLLPNAPGPLATSSTPALSPSLALQPLEVAQGHPSSSLSRPSSESLWQPEGCEVLRKSLLLRPWKLLLLLLTLMILALIAKTTVLWLIALGALVLAASHFYRSWAKGKWSFVKVHLESTEHREDLCESVDEDFMVIKPIACANLTVPMGYQIVNDGLLYDGEVRDRLKTYPVGTTIYFRQRPLGKWCRFLEARCGGSPQQMFENGVAILVVGLLCCSTLFQVGYLGSGLLFATLLVIQISPAACAIFLPELAPYLHAAISLTFGLLSFILALVAAPWNSMTFWLMPILAISTHFLLLQRRFPHFRAVSVSLLTLITLLLALFLFLSIDSALQPVTPPPREPDVGNFTFPVQGIHGSYDLECSLSFPTSHPSIFLRLADFGFLNSAVYQPDDPLQRELALFSNDWQVVHSHRREVLCVSSCDIQDWATWFAFSGKNGTGLENTTILVIRGTKTKLEMIFDLDFWSLQILGIQHLAGRFLVGLGFPYNAFWNSPTLGRCWFRSKRRRYQSILTYLKDLIEKEPHRTIYVSGHSLGGGLAHLVATELQLPAVTLSAPGVVETAGLLGLEPSMLQGTVNVIPHGDPIPANGGTQGGITVPIPCLLGQGPECHRVFNTICMLLRQCGDPRQRDIPCDFCPLEARHHATCRPHQNKYQEIENI</sequence>
<protein>
    <submittedName>
        <fullName evidence="5">Fungal lipase-like domain-containing protein</fullName>
    </submittedName>
</protein>
<feature type="transmembrane region" description="Helical" evidence="1">
    <location>
        <begin position="435"/>
        <end position="454"/>
    </location>
</feature>
<feature type="transmembrane region" description="Helical" evidence="1">
    <location>
        <begin position="460"/>
        <end position="477"/>
    </location>
</feature>
<feature type="transmembrane region" description="Helical" evidence="1">
    <location>
        <begin position="489"/>
        <end position="507"/>
    </location>
</feature>
<evidence type="ECO:0000313" key="6">
    <source>
        <dbReference type="Proteomes" id="UP001152797"/>
    </source>
</evidence>
<evidence type="ECO:0000256" key="1">
    <source>
        <dbReference type="SAM" id="Phobius"/>
    </source>
</evidence>
<dbReference type="EMBL" id="CAMXCT030006836">
    <property type="protein sequence ID" value="CAL4808161.1"/>
    <property type="molecule type" value="Genomic_DNA"/>
</dbReference>
<comment type="caution">
    <text evidence="3">The sequence shown here is derived from an EMBL/GenBank/DDBJ whole genome shotgun (WGS) entry which is preliminary data.</text>
</comment>
<feature type="transmembrane region" description="Helical" evidence="1">
    <location>
        <begin position="122"/>
        <end position="142"/>
    </location>
</feature>
<keyword evidence="6" id="KW-1185">Reference proteome</keyword>
<accession>A0A9P1GTL4</accession>
<keyword evidence="1" id="KW-0812">Transmembrane</keyword>
<feature type="transmembrane region" description="Helical" evidence="1">
    <location>
        <begin position="244"/>
        <end position="260"/>
    </location>
</feature>
<name>A0A9P1GTL4_9DINO</name>
<feature type="transmembrane region" description="Helical" evidence="1">
    <location>
        <begin position="386"/>
        <end position="404"/>
    </location>
</feature>
<evidence type="ECO:0000313" key="4">
    <source>
        <dbReference type="EMBL" id="CAL1174224.1"/>
    </source>
</evidence>
<evidence type="ECO:0000313" key="5">
    <source>
        <dbReference type="EMBL" id="CAL4808161.1"/>
    </source>
</evidence>
<feature type="transmembrane region" description="Helical" evidence="1">
    <location>
        <begin position="410"/>
        <end position="428"/>
    </location>
</feature>
<dbReference type="SUPFAM" id="SSF53474">
    <property type="entry name" value="alpha/beta-Hydrolases"/>
    <property type="match status" value="1"/>
</dbReference>
<dbReference type="GO" id="GO:0006629">
    <property type="term" value="P:lipid metabolic process"/>
    <property type="evidence" value="ECO:0007669"/>
    <property type="project" value="InterPro"/>
</dbReference>
<dbReference type="Proteomes" id="UP001152797">
    <property type="component" value="Unassembled WGS sequence"/>
</dbReference>
<gene>
    <name evidence="3" type="ORF">C1SCF055_LOCUS45230</name>
</gene>
<dbReference type="InterPro" id="IPR029058">
    <property type="entry name" value="AB_hydrolase_fold"/>
</dbReference>
<reference evidence="3" key="1">
    <citation type="submission" date="2022-10" db="EMBL/GenBank/DDBJ databases">
        <authorList>
            <person name="Chen Y."/>
            <person name="Dougan E. K."/>
            <person name="Chan C."/>
            <person name="Rhodes N."/>
            <person name="Thang M."/>
        </authorList>
    </citation>
    <scope>NUCLEOTIDE SEQUENCE</scope>
</reference>
<dbReference type="InterPro" id="IPR002921">
    <property type="entry name" value="Fungal_lipase-type"/>
</dbReference>
<feature type="transmembrane region" description="Helical" evidence="1">
    <location>
        <begin position="148"/>
        <end position="168"/>
    </location>
</feature>